<dbReference type="SUPFAM" id="SSF51445">
    <property type="entry name" value="(Trans)glycosidases"/>
    <property type="match status" value="1"/>
</dbReference>
<dbReference type="PATRIC" id="fig|512763.3.peg.4703"/>
<name>A0A0P0CXU5_9BACT</name>
<protein>
    <submittedName>
        <fullName evidence="3">Glycoside hydrolase</fullName>
    </submittedName>
</protein>
<evidence type="ECO:0000313" key="3">
    <source>
        <dbReference type="EMBL" id="ALJ01631.1"/>
    </source>
</evidence>
<dbReference type="KEGG" id="rti:DC20_21410"/>
<feature type="domain" description="Putative collagen-binding" evidence="1">
    <location>
        <begin position="377"/>
        <end position="467"/>
    </location>
</feature>
<proteinExistence type="predicted"/>
<accession>A0A0P0CXU5</accession>
<dbReference type="PANTHER" id="PTHR37836">
    <property type="entry name" value="LMO1036 PROTEIN"/>
    <property type="match status" value="1"/>
</dbReference>
<sequence>MNKSLYVVIVAAVLAACSSPTNREERIGADDPVKKLAISENGRYFMTEDKEPFFWLGDTGWLLFSKLNREEADQYLEDRRAKGFNVIQVMVLHGVGAVNAYGDSALVNKDVARPKVTEGSSFEDSLQYDFWDHVDYMVDKAAEKGMYMALVPVWGSNVKAGFVNQSQGATYAGWLAARYKGRPNIIWLNGGDIKGSDSVEVWRKIGYTIREKDPNHLITFHPRGRTQSSTWFHGEPWLDFNMFQSGHRRYDQDTSAKELRYGEDNWKYVAVDYKMSPTKPTLDGEPSYEGIPQGLHDTLQPVWKDRDVRRYGYWSVFSGASGYTYGNNSVMQMHKPTDTGSAYGARGTWDEAIKDPGAGQMVHLKQLLLSRPYFERVPDQSLIAEQGDKYDYQVATRGKDYAFIYSYNGRNLKVNMGKIAGDRVKASWFDPRTGKITASGEFPNTGVTEFNPPGKPQDGNDWVLVLDKK</sequence>
<dbReference type="Proteomes" id="UP000061382">
    <property type="component" value="Plasmid 1"/>
</dbReference>
<evidence type="ECO:0000259" key="2">
    <source>
        <dbReference type="Pfam" id="PF13204"/>
    </source>
</evidence>
<evidence type="ECO:0000259" key="1">
    <source>
        <dbReference type="Pfam" id="PF12904"/>
    </source>
</evidence>
<evidence type="ECO:0000313" key="4">
    <source>
        <dbReference type="Proteomes" id="UP000061382"/>
    </source>
</evidence>
<feature type="domain" description="Apiosidase-like catalytic" evidence="2">
    <location>
        <begin position="39"/>
        <end position="375"/>
    </location>
</feature>
<dbReference type="Pfam" id="PF12904">
    <property type="entry name" value="Collagen_bind_2"/>
    <property type="match status" value="1"/>
</dbReference>
<gene>
    <name evidence="3" type="ORF">DC20_21410</name>
</gene>
<dbReference type="InterPro" id="IPR017853">
    <property type="entry name" value="GH"/>
</dbReference>
<organism evidence="3 4">
    <name type="scientific">Rufibacter tibetensis</name>
    <dbReference type="NCBI Taxonomy" id="512763"/>
    <lineage>
        <taxon>Bacteria</taxon>
        <taxon>Pseudomonadati</taxon>
        <taxon>Bacteroidota</taxon>
        <taxon>Cytophagia</taxon>
        <taxon>Cytophagales</taxon>
        <taxon>Hymenobacteraceae</taxon>
        <taxon>Rufibacter</taxon>
    </lineage>
</organism>
<dbReference type="GO" id="GO:0016787">
    <property type="term" value="F:hydrolase activity"/>
    <property type="evidence" value="ECO:0007669"/>
    <property type="project" value="UniProtKB-KW"/>
</dbReference>
<dbReference type="EMBL" id="CP012644">
    <property type="protein sequence ID" value="ALJ01631.1"/>
    <property type="molecule type" value="Genomic_DNA"/>
</dbReference>
<keyword evidence="4" id="KW-1185">Reference proteome</keyword>
<dbReference type="PANTHER" id="PTHR37836:SF3">
    <property type="entry name" value="ENDOGLUCANASE"/>
    <property type="match status" value="1"/>
</dbReference>
<geneLocation type="plasmid" evidence="3 4">
    <name>1</name>
</geneLocation>
<dbReference type="Gene3D" id="3.20.20.80">
    <property type="entry name" value="Glycosidases"/>
    <property type="match status" value="1"/>
</dbReference>
<dbReference type="RefSeq" id="WP_062546086.1">
    <property type="nucleotide sequence ID" value="NZ_CP012644.1"/>
</dbReference>
<keyword evidence="3" id="KW-0614">Plasmid</keyword>
<dbReference type="Pfam" id="PF13204">
    <property type="entry name" value="Apiosidase"/>
    <property type="match status" value="1"/>
</dbReference>
<keyword evidence="3" id="KW-0378">Hydrolase</keyword>
<reference evidence="3 4" key="1">
    <citation type="submission" date="2015-08" db="EMBL/GenBank/DDBJ databases">
        <title>Complete genome sequence of Rufibacter tibetensis strain 1351t, a radiation-resistant bacterium from tibet plateau.</title>
        <authorList>
            <person name="Dai J."/>
        </authorList>
    </citation>
    <scope>NUCLEOTIDE SEQUENCE [LARGE SCALE GENOMIC DNA]</scope>
    <source>
        <strain evidence="3 4">1351</strain>
        <plasmid evidence="3 4">1</plasmid>
    </source>
</reference>
<dbReference type="InterPro" id="IPR025277">
    <property type="entry name" value="Apiosidase-like_cat_dom"/>
</dbReference>
<dbReference type="AlphaFoldDB" id="A0A0P0CXU5"/>
<dbReference type="PROSITE" id="PS51257">
    <property type="entry name" value="PROKAR_LIPOPROTEIN"/>
    <property type="match status" value="1"/>
</dbReference>
<dbReference type="OrthoDB" id="59486at2"/>
<dbReference type="InterPro" id="IPR024749">
    <property type="entry name" value="Collagen-bd_put"/>
</dbReference>